<keyword evidence="2 6" id="KW-0805">Transcription regulation</keyword>
<evidence type="ECO:0000256" key="6">
    <source>
        <dbReference type="HAMAP-Rule" id="MF_00081"/>
    </source>
</evidence>
<organism evidence="9 10">
    <name type="scientific">Megamonas hypermegale</name>
    <dbReference type="NCBI Taxonomy" id="158847"/>
    <lineage>
        <taxon>Bacteria</taxon>
        <taxon>Bacillati</taxon>
        <taxon>Bacillota</taxon>
        <taxon>Negativicutes</taxon>
        <taxon>Selenomonadales</taxon>
        <taxon>Selenomonadaceae</taxon>
        <taxon>Megamonas</taxon>
    </lineage>
</organism>
<evidence type="ECO:0000256" key="5">
    <source>
        <dbReference type="ARBA" id="ARBA00055319"/>
    </source>
</evidence>
<dbReference type="InterPro" id="IPR029016">
    <property type="entry name" value="GAF-like_dom_sf"/>
</dbReference>
<dbReference type="Gene3D" id="1.10.10.10">
    <property type="entry name" value="Winged helix-like DNA-binding domain superfamily/Winged helix DNA-binding domain"/>
    <property type="match status" value="1"/>
</dbReference>
<dbReference type="InterPro" id="IPR002571">
    <property type="entry name" value="HrcA"/>
</dbReference>
<reference evidence="9 10" key="1">
    <citation type="submission" date="2017-06" db="EMBL/GenBank/DDBJ databases">
        <authorList>
            <consortium name="Pathogen Informatics"/>
        </authorList>
    </citation>
    <scope>NUCLEOTIDE SEQUENCE [LARGE SCALE GENOMIC DNA]</scope>
    <source>
        <strain evidence="9 10">NCTC10570</strain>
    </source>
</reference>
<dbReference type="HAMAP" id="MF_00081">
    <property type="entry name" value="HrcA"/>
    <property type="match status" value="1"/>
</dbReference>
<dbReference type="EMBL" id="LT906446">
    <property type="protein sequence ID" value="SNU97219.1"/>
    <property type="molecule type" value="Genomic_DNA"/>
</dbReference>
<dbReference type="Pfam" id="PF03444">
    <property type="entry name" value="WHD_HrcA"/>
    <property type="match status" value="1"/>
</dbReference>
<evidence type="ECO:0000256" key="1">
    <source>
        <dbReference type="ARBA" id="ARBA00022491"/>
    </source>
</evidence>
<sequence length="341" mass="38551">MLDERKQRILRAIVDDYISTAEPIGSRTIAKKYGLGISPATIRNEMADLETLGYIKHLHTSSGRIPSSKGYRFYVDDLLTLEQLSEDEKNLINHWYATKARSVEGIFRETSRIISQLTKNISLVLAPQLSQTAFRYLRFLPLDSSHVIAIIMTDAGFINNKVIAVPSGVTFKDFENIANVFNSYLKGRNLRDISMASIRKIRGETVNTTVFNAIINIIDEAMAQDKKNRLYLGGAGQLMEQPEFHNIDNVKRILSMLEQETLLCNILQEQRNKGLAVTIGQENKYNDIKDCSIISVTYHLDGKPVATLAVLGPTRMDYGKIISLLEFMNTNLADIFHRLHL</sequence>
<dbReference type="SUPFAM" id="SSF46785">
    <property type="entry name" value="Winged helix' DNA-binding domain"/>
    <property type="match status" value="1"/>
</dbReference>
<dbReference type="Pfam" id="PF01628">
    <property type="entry name" value="HrcA"/>
    <property type="match status" value="1"/>
</dbReference>
<dbReference type="GO" id="GO:0003677">
    <property type="term" value="F:DNA binding"/>
    <property type="evidence" value="ECO:0007669"/>
    <property type="project" value="InterPro"/>
</dbReference>
<gene>
    <name evidence="6 9" type="primary">hrcA</name>
    <name evidence="9" type="ORF">SAMEA4364220_00716</name>
</gene>
<feature type="domain" description="Winged helix-turn-helix transcription repressor HrcA DNA-binding" evidence="8">
    <location>
        <begin position="2"/>
        <end position="72"/>
    </location>
</feature>
<name>A0A239TIB4_9FIRM</name>
<dbReference type="InterPro" id="IPR023120">
    <property type="entry name" value="WHTH_transcript_rep_HrcA_IDD"/>
</dbReference>
<protein>
    <recommendedName>
        <fullName evidence="6">Heat-inducible transcription repressor HrcA</fullName>
    </recommendedName>
</protein>
<comment type="function">
    <text evidence="5 6">Negative regulator of class I heat shock genes (grpE-dnaK-dnaJ and groELS operons). Prevents heat-shock induction of these operons.</text>
</comment>
<evidence type="ECO:0000313" key="10">
    <source>
        <dbReference type="Proteomes" id="UP000215383"/>
    </source>
</evidence>
<dbReference type="PIRSF" id="PIRSF005485">
    <property type="entry name" value="HrcA"/>
    <property type="match status" value="1"/>
</dbReference>
<evidence type="ECO:0000256" key="2">
    <source>
        <dbReference type="ARBA" id="ARBA00023015"/>
    </source>
</evidence>
<dbReference type="Proteomes" id="UP000215383">
    <property type="component" value="Chromosome 1"/>
</dbReference>
<dbReference type="eggNOG" id="COG1420">
    <property type="taxonomic scope" value="Bacteria"/>
</dbReference>
<dbReference type="GeneID" id="78506741"/>
<dbReference type="AlphaFoldDB" id="A0A239TIB4"/>
<dbReference type="SUPFAM" id="SSF55781">
    <property type="entry name" value="GAF domain-like"/>
    <property type="match status" value="1"/>
</dbReference>
<comment type="similarity">
    <text evidence="6">Belongs to the HrcA family.</text>
</comment>
<evidence type="ECO:0000256" key="4">
    <source>
        <dbReference type="ARBA" id="ARBA00023163"/>
    </source>
</evidence>
<dbReference type="Gene3D" id="3.30.390.60">
    <property type="entry name" value="Heat-inducible transcription repressor hrca homolog, domain 3"/>
    <property type="match status" value="1"/>
</dbReference>
<dbReference type="InterPro" id="IPR036390">
    <property type="entry name" value="WH_DNA-bd_sf"/>
</dbReference>
<dbReference type="FunFam" id="1.10.10.10:FF:000049">
    <property type="entry name" value="Heat-inducible transcription repressor HrcA"/>
    <property type="match status" value="1"/>
</dbReference>
<dbReference type="RefSeq" id="WP_027889644.1">
    <property type="nucleotide sequence ID" value="NZ_CALXYH010000011.1"/>
</dbReference>
<evidence type="ECO:0000256" key="3">
    <source>
        <dbReference type="ARBA" id="ARBA00023016"/>
    </source>
</evidence>
<proteinExistence type="inferred from homology"/>
<dbReference type="PANTHER" id="PTHR34824:SF1">
    <property type="entry name" value="HEAT-INDUCIBLE TRANSCRIPTION REPRESSOR HRCA"/>
    <property type="match status" value="1"/>
</dbReference>
<evidence type="ECO:0000313" key="9">
    <source>
        <dbReference type="EMBL" id="SNU97219.1"/>
    </source>
</evidence>
<dbReference type="PANTHER" id="PTHR34824">
    <property type="entry name" value="HEAT-INDUCIBLE TRANSCRIPTION REPRESSOR HRCA"/>
    <property type="match status" value="1"/>
</dbReference>
<keyword evidence="4 6" id="KW-0804">Transcription</keyword>
<keyword evidence="1 6" id="KW-0678">Repressor</keyword>
<dbReference type="Gene3D" id="3.30.450.40">
    <property type="match status" value="1"/>
</dbReference>
<dbReference type="InterPro" id="IPR005104">
    <property type="entry name" value="WHTH_HrcA_DNA-bd"/>
</dbReference>
<dbReference type="NCBIfam" id="TIGR00331">
    <property type="entry name" value="hrcA"/>
    <property type="match status" value="1"/>
</dbReference>
<keyword evidence="3 6" id="KW-0346">Stress response</keyword>
<evidence type="ECO:0000259" key="8">
    <source>
        <dbReference type="Pfam" id="PF03444"/>
    </source>
</evidence>
<evidence type="ECO:0000259" key="7">
    <source>
        <dbReference type="Pfam" id="PF01628"/>
    </source>
</evidence>
<dbReference type="GO" id="GO:0045892">
    <property type="term" value="P:negative regulation of DNA-templated transcription"/>
    <property type="evidence" value="ECO:0007669"/>
    <property type="project" value="UniProtKB-UniRule"/>
</dbReference>
<accession>A0A239TIB4</accession>
<keyword evidence="10" id="KW-1185">Reference proteome</keyword>
<dbReference type="InterPro" id="IPR036388">
    <property type="entry name" value="WH-like_DNA-bd_sf"/>
</dbReference>
<feature type="domain" description="Heat-inducible transcription repressor HrcA C-terminal" evidence="7">
    <location>
        <begin position="105"/>
        <end position="322"/>
    </location>
</feature>
<dbReference type="OrthoDB" id="9783139at2"/>
<dbReference type="InterPro" id="IPR021153">
    <property type="entry name" value="HrcA_C"/>
</dbReference>